<evidence type="ECO:0000256" key="1">
    <source>
        <dbReference type="SAM" id="MobiDB-lite"/>
    </source>
</evidence>
<dbReference type="RefSeq" id="WP_129807616.1">
    <property type="nucleotide sequence ID" value="NZ_JAPEQJ010000002.1"/>
</dbReference>
<feature type="region of interest" description="Disordered" evidence="1">
    <location>
        <begin position="1"/>
        <end position="21"/>
    </location>
</feature>
<accession>A0AB37XJF4</accession>
<evidence type="ECO:0000313" key="2">
    <source>
        <dbReference type="EMBL" id="RZE45937.1"/>
    </source>
</evidence>
<evidence type="ECO:0000313" key="3">
    <source>
        <dbReference type="Proteomes" id="UP000292095"/>
    </source>
</evidence>
<dbReference type="Proteomes" id="UP000292095">
    <property type="component" value="Unassembled WGS sequence"/>
</dbReference>
<comment type="caution">
    <text evidence="2">The sequence shown here is derived from an EMBL/GenBank/DDBJ whole genome shotgun (WGS) entry which is preliminary data.</text>
</comment>
<gene>
    <name evidence="2" type="ORF">C0Q91_03170</name>
</gene>
<proteinExistence type="predicted"/>
<sequence length="117" mass="12666">MQQTTMALDTGEHGPAPLPVGRFLPTTAESLSAESYAGAPVVELDGGDLVVLTTDPDRAAQALTAYAQAYDLPLDDRALARLRSRWVTFERQPEGDWLLDDAEPTDALATRVHYLLG</sequence>
<organism evidence="2 3">
    <name type="scientific">Streptomyces albidoflavus</name>
    <dbReference type="NCBI Taxonomy" id="1886"/>
    <lineage>
        <taxon>Bacteria</taxon>
        <taxon>Bacillati</taxon>
        <taxon>Actinomycetota</taxon>
        <taxon>Actinomycetes</taxon>
        <taxon>Kitasatosporales</taxon>
        <taxon>Streptomycetaceae</taxon>
        <taxon>Streptomyces</taxon>
        <taxon>Streptomyces albidoflavus group</taxon>
    </lineage>
</organism>
<name>A0AB37XJF4_9ACTN</name>
<dbReference type="AlphaFoldDB" id="A0AB37XJF4"/>
<protein>
    <submittedName>
        <fullName evidence="2">Uncharacterized protein</fullName>
    </submittedName>
</protein>
<dbReference type="EMBL" id="PKLK01000002">
    <property type="protein sequence ID" value="RZE45937.1"/>
    <property type="molecule type" value="Genomic_DNA"/>
</dbReference>
<reference evidence="2 3" key="1">
    <citation type="submission" date="2017-12" db="EMBL/GenBank/DDBJ databases">
        <title>Population genomics insights into the ecological differentiation and adaptive evolution in streptomycetes.</title>
        <authorList>
            <person name="Li Y."/>
            <person name="Huang Y."/>
        </authorList>
    </citation>
    <scope>NUCLEOTIDE SEQUENCE [LARGE SCALE GENOMIC DNA]</scope>
    <source>
        <strain evidence="2 3">FXJ.2339</strain>
    </source>
</reference>